<evidence type="ECO:0000259" key="1">
    <source>
        <dbReference type="Pfam" id="PF12697"/>
    </source>
</evidence>
<feature type="domain" description="AB hydrolase-1" evidence="1">
    <location>
        <begin position="37"/>
        <end position="276"/>
    </location>
</feature>
<dbReference type="SUPFAM" id="SSF53474">
    <property type="entry name" value="alpha/beta-Hydrolases"/>
    <property type="match status" value="1"/>
</dbReference>
<dbReference type="PANTHER" id="PTHR43689:SF8">
    <property type="entry name" value="ALPHA_BETA-HYDROLASES SUPERFAMILY PROTEIN"/>
    <property type="match status" value="1"/>
</dbReference>
<sequence length="287" mass="31178">MDWARYKDSWPHAAQSRFTLCKPHRWHIQEMGKGPLVLLIHGAGGGTQSWRHLMPLLAQNHHVVAVDLPGQGFTKSGAQQRMGLVPMAQDLTGLCMDQGWKPDAIIGHSAGAAIALEMARHMSPAPPVVGINAALGNFKGLAGLLFPMMAKALAMTPWVARLFTASTSRPQSVTRLIEGTGSHLSEEDLRWYRALIGDEGHVDGTLAMMAQWDLDPLLRALPSHPSKTLLITGDRDKAVPPSTSRDVALKMPEARHVSLPGLGHLAHEEDAEAVFSALRVFLEENST</sequence>
<dbReference type="AlphaFoldDB" id="A0A6P0CGE5"/>
<keyword evidence="3" id="KW-1185">Reference proteome</keyword>
<reference evidence="2 3" key="1">
    <citation type="submission" date="2020-01" db="EMBL/GenBank/DDBJ databases">
        <title>Sulfitobacter sediminilitoris sp. nov., isolated from a tidal flat.</title>
        <authorList>
            <person name="Park S."/>
            <person name="Yoon J.-H."/>
        </authorList>
    </citation>
    <scope>NUCLEOTIDE SEQUENCE [LARGE SCALE GENOMIC DNA]</scope>
    <source>
        <strain evidence="2 3">JBTF-M27</strain>
    </source>
</reference>
<keyword evidence="2" id="KW-0378">Hydrolase</keyword>
<comment type="caution">
    <text evidence="2">The sequence shown here is derived from an EMBL/GenBank/DDBJ whole genome shotgun (WGS) entry which is preliminary data.</text>
</comment>
<dbReference type="RefSeq" id="WP_164355066.1">
    <property type="nucleotide sequence ID" value="NZ_JAABNT010000012.1"/>
</dbReference>
<evidence type="ECO:0000313" key="2">
    <source>
        <dbReference type="EMBL" id="NEK24146.1"/>
    </source>
</evidence>
<dbReference type="InterPro" id="IPR000073">
    <property type="entry name" value="AB_hydrolase_1"/>
</dbReference>
<accession>A0A6P0CGE5</accession>
<dbReference type="Pfam" id="PF12697">
    <property type="entry name" value="Abhydrolase_6"/>
    <property type="match status" value="1"/>
</dbReference>
<dbReference type="InterPro" id="IPR017497">
    <property type="entry name" value="BchO"/>
</dbReference>
<evidence type="ECO:0000313" key="3">
    <source>
        <dbReference type="Proteomes" id="UP000468591"/>
    </source>
</evidence>
<gene>
    <name evidence="2" type="ORF">GV827_17295</name>
</gene>
<dbReference type="InterPro" id="IPR029058">
    <property type="entry name" value="AB_hydrolase_fold"/>
</dbReference>
<proteinExistence type="predicted"/>
<protein>
    <submittedName>
        <fullName evidence="2">Alpha/beta fold hydrolase</fullName>
    </submittedName>
</protein>
<dbReference type="PANTHER" id="PTHR43689">
    <property type="entry name" value="HYDROLASE"/>
    <property type="match status" value="1"/>
</dbReference>
<dbReference type="Gene3D" id="3.40.50.1820">
    <property type="entry name" value="alpha/beta hydrolase"/>
    <property type="match status" value="1"/>
</dbReference>
<name>A0A6P0CGE5_9RHOB</name>
<dbReference type="Proteomes" id="UP000468591">
    <property type="component" value="Unassembled WGS sequence"/>
</dbReference>
<organism evidence="2 3">
    <name type="scientific">Sulfitobacter sediminilitoris</name>
    <dbReference type="NCBI Taxonomy" id="2698830"/>
    <lineage>
        <taxon>Bacteria</taxon>
        <taxon>Pseudomonadati</taxon>
        <taxon>Pseudomonadota</taxon>
        <taxon>Alphaproteobacteria</taxon>
        <taxon>Rhodobacterales</taxon>
        <taxon>Roseobacteraceae</taxon>
        <taxon>Sulfitobacter</taxon>
    </lineage>
</organism>
<dbReference type="PRINTS" id="PR00111">
    <property type="entry name" value="ABHYDROLASE"/>
</dbReference>
<dbReference type="GO" id="GO:0016787">
    <property type="term" value="F:hydrolase activity"/>
    <property type="evidence" value="ECO:0007669"/>
    <property type="project" value="UniProtKB-KW"/>
</dbReference>
<dbReference type="NCBIfam" id="TIGR03056">
    <property type="entry name" value="bchO_mg_che_rel"/>
    <property type="match status" value="1"/>
</dbReference>
<dbReference type="EMBL" id="JAABNT010000012">
    <property type="protein sequence ID" value="NEK24146.1"/>
    <property type="molecule type" value="Genomic_DNA"/>
</dbReference>